<evidence type="ECO:0000313" key="1">
    <source>
        <dbReference type="EMBL" id="QCE00414.1"/>
    </source>
</evidence>
<gene>
    <name evidence="1" type="ORF">DEO72_LG7g1704</name>
</gene>
<proteinExistence type="predicted"/>
<keyword evidence="2" id="KW-1185">Reference proteome</keyword>
<dbReference type="Proteomes" id="UP000501690">
    <property type="component" value="Linkage Group LG7"/>
</dbReference>
<protein>
    <submittedName>
        <fullName evidence="1">Uncharacterized protein</fullName>
    </submittedName>
</protein>
<organism evidence="1 2">
    <name type="scientific">Vigna unguiculata</name>
    <name type="common">Cowpea</name>
    <dbReference type="NCBI Taxonomy" id="3917"/>
    <lineage>
        <taxon>Eukaryota</taxon>
        <taxon>Viridiplantae</taxon>
        <taxon>Streptophyta</taxon>
        <taxon>Embryophyta</taxon>
        <taxon>Tracheophyta</taxon>
        <taxon>Spermatophyta</taxon>
        <taxon>Magnoliopsida</taxon>
        <taxon>eudicotyledons</taxon>
        <taxon>Gunneridae</taxon>
        <taxon>Pentapetalae</taxon>
        <taxon>rosids</taxon>
        <taxon>fabids</taxon>
        <taxon>Fabales</taxon>
        <taxon>Fabaceae</taxon>
        <taxon>Papilionoideae</taxon>
        <taxon>50 kb inversion clade</taxon>
        <taxon>NPAAA clade</taxon>
        <taxon>indigoferoid/millettioid clade</taxon>
        <taxon>Phaseoleae</taxon>
        <taxon>Vigna</taxon>
    </lineage>
</organism>
<accession>A0A4D6MI08</accession>
<sequence length="60" mass="6946">MKAEQGIEPDVNRTRNLLIWSQTRYHCATDPLLYNPPPALQLKVRSHSGENECHKDFNDP</sequence>
<dbReference type="EMBL" id="CP039351">
    <property type="protein sequence ID" value="QCE00414.1"/>
    <property type="molecule type" value="Genomic_DNA"/>
</dbReference>
<reference evidence="1 2" key="1">
    <citation type="submission" date="2019-04" db="EMBL/GenBank/DDBJ databases">
        <title>An improved genome assembly and genetic linkage map for asparagus bean, Vigna unguiculata ssp. sesquipedialis.</title>
        <authorList>
            <person name="Xia Q."/>
            <person name="Zhang R."/>
            <person name="Dong Y."/>
        </authorList>
    </citation>
    <scope>NUCLEOTIDE SEQUENCE [LARGE SCALE GENOMIC DNA]</scope>
    <source>
        <tissue evidence="1">Leaf</tissue>
    </source>
</reference>
<dbReference type="AlphaFoldDB" id="A0A4D6MI08"/>
<name>A0A4D6MI08_VIGUN</name>
<evidence type="ECO:0000313" key="2">
    <source>
        <dbReference type="Proteomes" id="UP000501690"/>
    </source>
</evidence>